<dbReference type="SUPFAM" id="SSF51126">
    <property type="entry name" value="Pectin lyase-like"/>
    <property type="match status" value="1"/>
</dbReference>
<reference evidence="13" key="1">
    <citation type="submission" date="2022-05" db="EMBL/GenBank/DDBJ databases">
        <title>Complete genome sequence of Aeromonas phage JELG-KS1.</title>
        <authorList>
            <person name="Svanberga K."/>
            <person name="Dislers A."/>
            <person name="Kazaks A."/>
            <person name="Zrelovs N."/>
        </authorList>
    </citation>
    <scope>NUCLEOTIDE SEQUENCE</scope>
</reference>
<dbReference type="InterPro" id="IPR012334">
    <property type="entry name" value="Pectin_lyas_fold"/>
</dbReference>
<dbReference type="GO" id="GO:0098015">
    <property type="term" value="C:virus tail"/>
    <property type="evidence" value="ECO:0007669"/>
    <property type="project" value="UniProtKB-KW"/>
</dbReference>
<evidence type="ECO:0000313" key="14">
    <source>
        <dbReference type="Proteomes" id="UP001060072"/>
    </source>
</evidence>
<evidence type="ECO:0000256" key="10">
    <source>
        <dbReference type="ARBA" id="ARBA00035728"/>
    </source>
</evidence>
<dbReference type="InterPro" id="IPR030392">
    <property type="entry name" value="S74_ICA"/>
</dbReference>
<evidence type="ECO:0000256" key="6">
    <source>
        <dbReference type="ARBA" id="ARBA00022844"/>
    </source>
</evidence>
<keyword evidence="5" id="KW-1161">Viral attachment to host cell</keyword>
<accession>A0A9E7NLQ8</accession>
<dbReference type="CDD" id="cd10144">
    <property type="entry name" value="Peptidase_S74_CIMCD"/>
    <property type="match status" value="1"/>
</dbReference>
<evidence type="ECO:0000256" key="4">
    <source>
        <dbReference type="ARBA" id="ARBA00022732"/>
    </source>
</evidence>
<evidence type="ECO:0000259" key="12">
    <source>
        <dbReference type="PROSITE" id="PS51688"/>
    </source>
</evidence>
<keyword evidence="11" id="KW-1238">Degradation of host capsule during virus entry</keyword>
<comment type="similarity">
    <text evidence="9">In the N-terminal section; belongs to the Teseptimavirus fiber family.</text>
</comment>
<feature type="domain" description="Peptidase S74" evidence="12">
    <location>
        <begin position="708"/>
        <end position="834"/>
    </location>
</feature>
<comment type="subcellular location">
    <subcellularLocation>
        <location evidence="1">Virion</location>
    </subcellularLocation>
</comment>
<evidence type="ECO:0000256" key="3">
    <source>
        <dbReference type="ARBA" id="ARBA00022717"/>
    </source>
</evidence>
<evidence type="ECO:0000256" key="9">
    <source>
        <dbReference type="ARBA" id="ARBA00035636"/>
    </source>
</evidence>
<keyword evidence="4" id="KW-1227">Viral tail protein</keyword>
<dbReference type="GO" id="GO:0098996">
    <property type="term" value="P:symbiont entry into host cell via disruption of host cell glycocalyx"/>
    <property type="evidence" value="ECO:0007669"/>
    <property type="project" value="UniProtKB-KW"/>
</dbReference>
<evidence type="ECO:0000313" key="13">
    <source>
        <dbReference type="EMBL" id="UTQ78180.1"/>
    </source>
</evidence>
<sequence>MLLSTRAPSTIVTVNLTGQTDYTIPFEYLTRRFVQLTLQGSVERKVLQLGIDYRFVSKTTIALSNPYTVGYTKLEIRRITSATERLVNYHDGSILRAYDLNLSQIQTLHVAEEARDLLALSLGLNGEGHLDARGRRIVNVADGVLPNDAVNVGQIEDIVSSGGTSALREALAAADGSKLVGYKGRTVYERLGDVVHLKDFGAVCDGVTDDSVAFEAFVRHLATNGGHGILPAGRIGLTSRTYNAAALGNKPFSIKGAGKRATVLYNVSKTNHGHLIAWSGFEQGTMLSDFSVDAGRDRMTTPPVDGNGAMVAINCQYMLVEDVLWDNFTAVGFMSYNDHPTNPTKTYHHLHVHRCEADGKTYWRPGQGSGPNATFGSGILIADMNDSTIINCHTRWTSQYSIEYKNSCSRTIIAHCSITDAYNGLYYGGNSALKDERYVKDSIITNCIMTRVKNPLWLGTADRNVVTDIVINNRGIESTMCVVIRDGHHNVVRGVKVYGRTTYLIDIRTKSTFNTIEFDYIEDDDSMTVHGGYINPDSPNNTVIYPETYKSNAEFIHFSARKSVDAIFIDKRKGTVVNTTKDGRRSFKQYGAITVDALPLPSTWYGDAYLQGGGKDYSRHSIADGNYYYDRYYKMGQNGYAPAFVRATLTTSPDYRIYLQTDSQSSSQTNFTFAPNRFFCAADGVASCGASTARWSVVFAVQGTINTSDAREKTAPMPIDDRVLDAWGDVQLIAFKWLEAIRLKGEDMARIHHGVMAQQVRDTFEAHGLDGTDYGLLCYDEWEDIYDWDDEKKTFALVTPAGSRWGIRPDQCLFVEAAYARRRFERLEARVAKLEGL</sequence>
<dbReference type="InterPro" id="IPR005604">
    <property type="entry name" value="Phage_T7_tail_fibre-like_N"/>
</dbReference>
<evidence type="ECO:0000256" key="2">
    <source>
        <dbReference type="ARBA" id="ARBA00022581"/>
    </source>
</evidence>
<dbReference type="GO" id="GO:0019867">
    <property type="term" value="C:outer membrane"/>
    <property type="evidence" value="ECO:0007669"/>
    <property type="project" value="InterPro"/>
</dbReference>
<dbReference type="Gene3D" id="1.10.10.10">
    <property type="entry name" value="Winged helix-like DNA-binding domain superfamily/Winged helix DNA-binding domain"/>
    <property type="match status" value="1"/>
</dbReference>
<dbReference type="Proteomes" id="UP001060072">
    <property type="component" value="Segment"/>
</dbReference>
<dbReference type="Pfam" id="PF05662">
    <property type="entry name" value="YadA_stalk"/>
    <property type="match status" value="1"/>
</dbReference>
<keyword evidence="7" id="KW-1233">Viral attachment to host adhesion receptor</keyword>
<dbReference type="PROSITE" id="PS51688">
    <property type="entry name" value="ICA"/>
    <property type="match status" value="1"/>
</dbReference>
<dbReference type="Gene3D" id="2.160.20.10">
    <property type="entry name" value="Single-stranded right-handed beta-helix, Pectin lyase-like"/>
    <property type="match status" value="1"/>
</dbReference>
<keyword evidence="2" id="KW-0945">Host-virus interaction</keyword>
<keyword evidence="8" id="KW-1160">Virus entry into host cell</keyword>
<proteinExistence type="inferred from homology"/>
<name>A0A9E7NLQ8_9CAUD</name>
<keyword evidence="14" id="KW-1185">Reference proteome</keyword>
<evidence type="ECO:0000256" key="5">
    <source>
        <dbReference type="ARBA" id="ARBA00022804"/>
    </source>
</evidence>
<organism evidence="13 14">
    <name type="scientific">Aeromonas phage JELG-KS1</name>
    <dbReference type="NCBI Taxonomy" id="2951233"/>
    <lineage>
        <taxon>Viruses</taxon>
        <taxon>Duplodnaviria</taxon>
        <taxon>Heunggongvirae</taxon>
        <taxon>Uroviricota</taxon>
        <taxon>Caudoviricetes</taxon>
        <taxon>Autographivirales</taxon>
        <taxon>Autotranscriptaviridae</taxon>
        <taxon>Studiervirinae</taxon>
        <taxon>Jelgvirus</taxon>
        <taxon>Jelgvirus JELGKS1</taxon>
    </lineage>
</organism>
<evidence type="ECO:0000256" key="11">
    <source>
        <dbReference type="ARBA" id="ARBA00035731"/>
    </source>
</evidence>
<dbReference type="GO" id="GO:0098671">
    <property type="term" value="P:adhesion receptor-mediated virion attachment to host cell"/>
    <property type="evidence" value="ECO:0007669"/>
    <property type="project" value="UniProtKB-KW"/>
</dbReference>
<dbReference type="EMBL" id="ON604651">
    <property type="protein sequence ID" value="UTQ78180.1"/>
    <property type="molecule type" value="Genomic_DNA"/>
</dbReference>
<evidence type="ECO:0000256" key="1">
    <source>
        <dbReference type="ARBA" id="ARBA00004328"/>
    </source>
</evidence>
<keyword evidence="3" id="KW-1235">Degradation of host cell envelope components during virus entry</keyword>
<dbReference type="InterPro" id="IPR036388">
    <property type="entry name" value="WH-like_DNA-bd_sf"/>
</dbReference>
<protein>
    <recommendedName>
        <fullName evidence="10">Probable tail spike protein</fullName>
    </recommendedName>
</protein>
<dbReference type="InterPro" id="IPR008635">
    <property type="entry name" value="Coiled_stalk_dom"/>
</dbReference>
<evidence type="ECO:0000256" key="7">
    <source>
        <dbReference type="ARBA" id="ARBA00023165"/>
    </source>
</evidence>
<dbReference type="Pfam" id="PF03906">
    <property type="entry name" value="Phage_T7_tail"/>
    <property type="match status" value="1"/>
</dbReference>
<dbReference type="InterPro" id="IPR011049">
    <property type="entry name" value="Serralysin-like_metalloprot_C"/>
</dbReference>
<dbReference type="SUPFAM" id="SSF101967">
    <property type="entry name" value="Adhesin YadA, collagen-binding domain"/>
    <property type="match status" value="1"/>
</dbReference>
<keyword evidence="6" id="KW-0946">Virion</keyword>
<dbReference type="GO" id="GO:0098994">
    <property type="term" value="P:symbiont entry into host cell via disruption of host cell envelope"/>
    <property type="evidence" value="ECO:0007669"/>
    <property type="project" value="UniProtKB-KW"/>
</dbReference>
<evidence type="ECO:0000256" key="8">
    <source>
        <dbReference type="ARBA" id="ARBA00023296"/>
    </source>
</evidence>
<dbReference type="InterPro" id="IPR011050">
    <property type="entry name" value="Pectin_lyase_fold/virulence"/>
</dbReference>
<dbReference type="Pfam" id="PF13884">
    <property type="entry name" value="Peptidase_S74"/>
    <property type="match status" value="1"/>
</dbReference>